<dbReference type="HOGENOM" id="CLU_2566953_0_0_11"/>
<accession>D4BM59</accession>
<organism evidence="1 2">
    <name type="scientific">Bifidobacterium breve DSM 20213 = JCM 1192</name>
    <dbReference type="NCBI Taxonomy" id="518634"/>
    <lineage>
        <taxon>Bacteria</taxon>
        <taxon>Bacillati</taxon>
        <taxon>Actinomycetota</taxon>
        <taxon>Actinomycetes</taxon>
        <taxon>Bifidobacteriales</taxon>
        <taxon>Bifidobacteriaceae</taxon>
        <taxon>Bifidobacterium</taxon>
    </lineage>
</organism>
<dbReference type="EMBL" id="ACCG02000005">
    <property type="protein sequence ID" value="EFE89878.1"/>
    <property type="molecule type" value="Genomic_DNA"/>
</dbReference>
<comment type="caution">
    <text evidence="1">The sequence shown here is derived from an EMBL/GenBank/DDBJ whole genome shotgun (WGS) entry which is preliminary data.</text>
</comment>
<keyword evidence="2" id="KW-1185">Reference proteome</keyword>
<evidence type="ECO:0000313" key="1">
    <source>
        <dbReference type="EMBL" id="EFE89878.1"/>
    </source>
</evidence>
<gene>
    <name evidence="1" type="ORF">BIFBRE_03151</name>
</gene>
<evidence type="ECO:0000313" key="2">
    <source>
        <dbReference type="Proteomes" id="UP000003191"/>
    </source>
</evidence>
<dbReference type="Proteomes" id="UP000003191">
    <property type="component" value="Unassembled WGS sequence"/>
</dbReference>
<proteinExistence type="predicted"/>
<sequence length="81" mass="9099">MVYPDQAIMCSFVTSERGRVVSLDSPPCFGGQIIPLRKPRTINRIGIDLNLRPRRIEQLAVVEGLRPFPKVSFARGMSQQS</sequence>
<reference evidence="1 2" key="1">
    <citation type="submission" date="2010-02" db="EMBL/GenBank/DDBJ databases">
        <authorList>
            <person name="Weinstock G."/>
            <person name="Sodergren E."/>
            <person name="Clifton S."/>
            <person name="Fulton L."/>
            <person name="Fulton B."/>
            <person name="Courtney L."/>
            <person name="Fronick C."/>
            <person name="Harrison M."/>
            <person name="Strong C."/>
            <person name="Farmer C."/>
            <person name="Delahaunty K."/>
            <person name="Markovic C."/>
            <person name="Hall O."/>
            <person name="Minx P."/>
            <person name="Tomlinson C."/>
            <person name="Mitreva M."/>
            <person name="Nelson J."/>
            <person name="Hou S."/>
            <person name="Wollam A."/>
            <person name="Pepin K.H."/>
            <person name="Johnson M."/>
            <person name="Bhonagiri V."/>
            <person name="Zhang X."/>
            <person name="Suruliraj S."/>
            <person name="Warren W."/>
            <person name="Chinwalla A."/>
            <person name="Mardis E.R."/>
            <person name="Wilson R.K."/>
        </authorList>
    </citation>
    <scope>NUCLEOTIDE SEQUENCE [LARGE SCALE GENOMIC DNA]</scope>
    <source>
        <strain evidence="1 2">DSM 20213</strain>
    </source>
</reference>
<dbReference type="AlphaFoldDB" id="D4BM59"/>
<protein>
    <submittedName>
        <fullName evidence="1">Uncharacterized protein</fullName>
    </submittedName>
</protein>
<name>D4BM59_BIFBR</name>